<evidence type="ECO:0000313" key="4">
    <source>
        <dbReference type="Proteomes" id="UP000186817"/>
    </source>
</evidence>
<feature type="region of interest" description="Disordered" evidence="2">
    <location>
        <begin position="1568"/>
        <end position="1686"/>
    </location>
</feature>
<evidence type="ECO:0000256" key="2">
    <source>
        <dbReference type="SAM" id="MobiDB-lite"/>
    </source>
</evidence>
<proteinExistence type="predicted"/>
<feature type="region of interest" description="Disordered" evidence="2">
    <location>
        <begin position="1"/>
        <end position="25"/>
    </location>
</feature>
<feature type="coiled-coil region" evidence="1">
    <location>
        <begin position="1816"/>
        <end position="1880"/>
    </location>
</feature>
<dbReference type="InterPro" id="IPR011990">
    <property type="entry name" value="TPR-like_helical_dom_sf"/>
</dbReference>
<keyword evidence="4" id="KW-1185">Reference proteome</keyword>
<gene>
    <name evidence="3" type="ORF">AK812_SmicGene29036</name>
</gene>
<sequence length="1901" mass="208862">MASTTSPRPSPRDLDAEGGGYGASQPQRVKLRLRVPAGVEDAPEVKCKLAPKLVCLAMALRASWGKLLAPAALWCLSCHGPAVSKLPLSTHVPTRCFVGLRCLPHPSRADLEERGILQESPADEPWTVHVPDEEGLLGELSAVTVAKAAAAIQTVGFAVLRGASVLRSSELGAAQAEADEALEEIKATAQNLGLEPLAPWATPKPTSGAGNLFRFQEASSFSSGRLDMTLEDSKSSGPLAARQDLLRLCEVLFDTDCQQASRGAFWNFPGSGREHWHRDGESMPLLTVVTTARQYPSDAGFIRLQPYTQTGAIDEDSESCKEPKAAAGESERVAATLRPGELLLFLYSAKHAAVPNFSEFDRCLLYSVYGPKGISDDLNIKDTAPSLSSFSKSACVDDFAHADLGRSCGLFDSVLFGFRPDTDETLDQAQADFEKSRASGDQRTQSAALLAYADAAAAQTSSRRQLLLQVTCRRMFFFRPYSAQSPAAPKPPKASGDFRCSAYVWPLDVRFRVKTPLGPRPEVSSGDFRQDHYLHPTTPGRWTCSCGSQNRDEVDYCRNCGGPSPAQRSRDAEARRRQEEAVEKAQQKREERADAGQLTFEDVLHAHSTGFKDGHFPNGLEECPMHARRVDVEEQASSLSLDPDDSAVRLAREAFNQLQDSGDSEGQAAALHVLAKAHLARSSFAEAMQAAEEALQRFEALGHAAGHAATLNVLAQSLLREDPEAALKHATAGRDAFRRLGDSRRASMLERTAVGASLACGDTAHALKDAEASVASCRRDAGDRRDEAAALALLAEVRHAREEFHLVVPVASDAAEIFARCGDQRNQAAALHSAASAALAADRATEARRLAAQAQDVLRSLSDRAREVSARGIVVQAEVALGNSEKALEIASEGLVAMQQQGDHLSLAEAHRHIAAAQLASSLHEEARQSAMAARNCSERLRGTRKWECKADALEMLAEICRQTKDFQAMTQAAEELAQCCREAAWPRREALALRTVTRGQLALRKPRSALEAAGRAMTLFRETGNSSAADEMRLLFARATELRNSMRDAARNARQAWLLFRERGDPSLLFQAAKSCHDAHHMFDDENVLILEKAAQPPASATTHRCTDGRFRMSSPPAQEEKAVSEPVAAAKADKGRWSYEELTTSVSSFMGPAEQAQHVLALSNCLNIKSSFGGLCVSKHSPIMSPPEIATIAEKESGAAFEVQIKSPGSDKLKTAARLRLESYEKRPTTQLPTLLGARNPVPLLKEQRADKARQANEQKKEAAQRVRDEFKTSAEARQKTLEQQLEKAGENREGALASIKKKAAQHIEKVIEVKDTSKQKGEMTAEEARERLQQALLKKSDLRGEKMKEISAKAIKHNEAVADKVGLSLIPAATLLQRKDKIVKNAWGGYGKGFRKQHERTDPNCRLHGVTDRGTRKLTAIDSRPRQSTEKVAPSEQPPPAGEGAQHPRPLAQLTQFRTKEGNLMLFEPQPMDTWIGKEVLEDESTGGYRDGTTGKPLSKRLTASYLAYRRRHSTRCSMGDEVDQYIRLVDKYQPKVFAEARMYVARFPEEAGDLLKQIKKVRKLVRKSPGRRRQRGRTTPKSLGEAGAMETTPDAVQRGVQDRDQAQGGALTVTRPARATKETTDTVSETREGVREDTPPDWGSGSDEDTVPTGEWPWGHAGRPSDRGDSPGHLAVRPNEPEVGERLRLVPNEHWRGVQTVQAHMAQELRKKTPDERLMDMSLRLYELDTRNFGRVSYTELHIPPRSASDISLKVARIRFICLVPASPAGILFIARRRGFDARPEDSTPAHAQLKLHVVQLEEVVSQVHVWTSKVEADVLSLNKRKEELERQNEALAQRPELEKRVKELQAEVQQLRQRTQELEKEKEEFAAARELREIDGAAILVPNDDEAEIVEN</sequence>
<dbReference type="SUPFAM" id="SSF51197">
    <property type="entry name" value="Clavaminate synthase-like"/>
    <property type="match status" value="1"/>
</dbReference>
<feature type="compositionally biased region" description="Basic and acidic residues" evidence="2">
    <location>
        <begin position="1623"/>
        <end position="1642"/>
    </location>
</feature>
<dbReference type="SUPFAM" id="SSF48452">
    <property type="entry name" value="TPR-like"/>
    <property type="match status" value="3"/>
</dbReference>
<feature type="region of interest" description="Disordered" evidence="2">
    <location>
        <begin position="1251"/>
        <end position="1277"/>
    </location>
</feature>
<dbReference type="EMBL" id="LSRX01000757">
    <property type="protein sequence ID" value="OLP89479.1"/>
    <property type="molecule type" value="Genomic_DNA"/>
</dbReference>
<feature type="coiled-coil region" evidence="1">
    <location>
        <begin position="1321"/>
        <end position="1348"/>
    </location>
</feature>
<protein>
    <submittedName>
        <fullName evidence="3">Uncharacterized protein</fullName>
    </submittedName>
</protein>
<feature type="region of interest" description="Disordered" evidence="2">
    <location>
        <begin position="560"/>
        <end position="597"/>
    </location>
</feature>
<evidence type="ECO:0000313" key="3">
    <source>
        <dbReference type="EMBL" id="OLP89479.1"/>
    </source>
</evidence>
<keyword evidence="1" id="KW-0175">Coiled coil</keyword>
<dbReference type="Proteomes" id="UP000186817">
    <property type="component" value="Unassembled WGS sequence"/>
</dbReference>
<feature type="compositionally biased region" description="Basic and acidic residues" evidence="2">
    <location>
        <begin position="1402"/>
        <end position="1418"/>
    </location>
</feature>
<comment type="caution">
    <text evidence="3">The sequence shown here is derived from an EMBL/GenBank/DDBJ whole genome shotgun (WGS) entry which is preliminary data.</text>
</comment>
<evidence type="ECO:0000256" key="1">
    <source>
        <dbReference type="SAM" id="Coils"/>
    </source>
</evidence>
<dbReference type="Gene3D" id="2.60.120.620">
    <property type="entry name" value="q2cbj1_9rhob like domain"/>
    <property type="match status" value="1"/>
</dbReference>
<dbReference type="Gene3D" id="1.25.40.10">
    <property type="entry name" value="Tetratricopeptide repeat domain"/>
    <property type="match status" value="2"/>
</dbReference>
<feature type="compositionally biased region" description="Basic and acidic residues" evidence="2">
    <location>
        <begin position="568"/>
        <end position="594"/>
    </location>
</feature>
<organism evidence="3 4">
    <name type="scientific">Symbiodinium microadriaticum</name>
    <name type="common">Dinoflagellate</name>
    <name type="synonym">Zooxanthella microadriatica</name>
    <dbReference type="NCBI Taxonomy" id="2951"/>
    <lineage>
        <taxon>Eukaryota</taxon>
        <taxon>Sar</taxon>
        <taxon>Alveolata</taxon>
        <taxon>Dinophyceae</taxon>
        <taxon>Suessiales</taxon>
        <taxon>Symbiodiniaceae</taxon>
        <taxon>Symbiodinium</taxon>
    </lineage>
</organism>
<feature type="region of interest" description="Disordered" evidence="2">
    <location>
        <begin position="1397"/>
        <end position="1452"/>
    </location>
</feature>
<reference evidence="3 4" key="1">
    <citation type="submission" date="2016-02" db="EMBL/GenBank/DDBJ databases">
        <title>Genome analysis of coral dinoflagellate symbionts highlights evolutionary adaptations to a symbiotic lifestyle.</title>
        <authorList>
            <person name="Aranda M."/>
            <person name="Li Y."/>
            <person name="Liew Y.J."/>
            <person name="Baumgarten S."/>
            <person name="Simakov O."/>
            <person name="Wilson M."/>
            <person name="Piel J."/>
            <person name="Ashoor H."/>
            <person name="Bougouffa S."/>
            <person name="Bajic V.B."/>
            <person name="Ryu T."/>
            <person name="Ravasi T."/>
            <person name="Bayer T."/>
            <person name="Micklem G."/>
            <person name="Kim H."/>
            <person name="Bhak J."/>
            <person name="Lajeunesse T.C."/>
            <person name="Voolstra C.R."/>
        </authorList>
    </citation>
    <scope>NUCLEOTIDE SEQUENCE [LARGE SCALE GENOMIC DNA]</scope>
    <source>
        <strain evidence="3 4">CCMP2467</strain>
    </source>
</reference>
<feature type="coiled-coil region" evidence="1">
    <location>
        <begin position="844"/>
        <end position="871"/>
    </location>
</feature>
<feature type="region of interest" description="Disordered" evidence="2">
    <location>
        <begin position="1100"/>
        <end position="1123"/>
    </location>
</feature>
<name>A0A1Q9D2S3_SYMMI</name>
<feature type="compositionally biased region" description="Basic residues" evidence="2">
    <location>
        <begin position="1568"/>
        <end position="1582"/>
    </location>
</feature>
<accession>A0A1Q9D2S3</accession>
<dbReference type="OrthoDB" id="447996at2759"/>